<dbReference type="EMBL" id="CP006939">
    <property type="protein sequence ID" value="AHC14920.1"/>
    <property type="molecule type" value="Genomic_DNA"/>
</dbReference>
<gene>
    <name evidence="3" type="ORF">L21SP2_1527</name>
</gene>
<feature type="transmembrane region" description="Helical" evidence="2">
    <location>
        <begin position="206"/>
        <end position="229"/>
    </location>
</feature>
<evidence type="ECO:0000256" key="1">
    <source>
        <dbReference type="SAM" id="MobiDB-lite"/>
    </source>
</evidence>
<feature type="transmembrane region" description="Helical" evidence="2">
    <location>
        <begin position="154"/>
        <end position="176"/>
    </location>
</feature>
<proteinExistence type="predicted"/>
<evidence type="ECO:0000256" key="2">
    <source>
        <dbReference type="SAM" id="Phobius"/>
    </source>
</evidence>
<feature type="transmembrane region" description="Helical" evidence="2">
    <location>
        <begin position="23"/>
        <end position="46"/>
    </location>
</feature>
<evidence type="ECO:0000313" key="3">
    <source>
        <dbReference type="EMBL" id="AHC14920.1"/>
    </source>
</evidence>
<keyword evidence="4" id="KW-1185">Reference proteome</keyword>
<reference evidence="3 4" key="1">
    <citation type="journal article" date="2015" name="Stand. Genomic Sci.">
        <title>Complete genome sequence and description of Salinispira pacifica gen. nov., sp. nov., a novel spirochaete isolated form a hypersaline microbial mat.</title>
        <authorList>
            <person name="Ben Hania W."/>
            <person name="Joseph M."/>
            <person name="Schumann P."/>
            <person name="Bunk B."/>
            <person name="Fiebig A."/>
            <person name="Sproer C."/>
            <person name="Klenk H.P."/>
            <person name="Fardeau M.L."/>
            <person name="Spring S."/>
        </authorList>
    </citation>
    <scope>NUCLEOTIDE SEQUENCE [LARGE SCALE GENOMIC DNA]</scope>
    <source>
        <strain evidence="3 4">L21-RPul-D2</strain>
    </source>
</reference>
<keyword evidence="2" id="KW-1133">Transmembrane helix</keyword>
<feature type="transmembrane region" description="Helical" evidence="2">
    <location>
        <begin position="107"/>
        <end position="133"/>
    </location>
</feature>
<dbReference type="HOGENOM" id="CLU_1073204_0_0_12"/>
<dbReference type="AlphaFoldDB" id="V5WH12"/>
<dbReference type="KEGG" id="slr:L21SP2_1527"/>
<organism evidence="3 4">
    <name type="scientific">Salinispira pacifica</name>
    <dbReference type="NCBI Taxonomy" id="1307761"/>
    <lineage>
        <taxon>Bacteria</taxon>
        <taxon>Pseudomonadati</taxon>
        <taxon>Spirochaetota</taxon>
        <taxon>Spirochaetia</taxon>
        <taxon>Spirochaetales</taxon>
        <taxon>Spirochaetaceae</taxon>
        <taxon>Salinispira</taxon>
    </lineage>
</organism>
<sequence length="259" mass="29012">MMMPRTTELVTEGGMSGFWFEFFLPHLAVSILFGLISLYVFMYLASDSGDLVSGPRAMRTLKEIPNLIVTSLSVLVRILPWFLLGFALMLPVIFIGMQGSEYNPNALIVPMILMYIPVLWGTARLMPSVYITITTRYRFWSSTRKSVELFRNNRLILLSFLLPMLLTVLTSFLFVIPRTENSLTLYDTAAAAQAGAYSGAVFSPGWYALTAAVGLIVYAIYMFGYSALIRLCFSPEERREAPSKLSPEQSAEVSTEESE</sequence>
<evidence type="ECO:0000313" key="4">
    <source>
        <dbReference type="Proteomes" id="UP000018680"/>
    </source>
</evidence>
<feature type="region of interest" description="Disordered" evidence="1">
    <location>
        <begin position="237"/>
        <end position="259"/>
    </location>
</feature>
<dbReference type="Proteomes" id="UP000018680">
    <property type="component" value="Chromosome"/>
</dbReference>
<keyword evidence="2" id="KW-0472">Membrane</keyword>
<keyword evidence="2" id="KW-0812">Transmembrane</keyword>
<feature type="transmembrane region" description="Helical" evidence="2">
    <location>
        <begin position="67"/>
        <end position="95"/>
    </location>
</feature>
<accession>V5WH12</accession>
<protein>
    <submittedName>
        <fullName evidence="3">Uncharacterized protein</fullName>
    </submittedName>
</protein>
<name>V5WH12_9SPIO</name>